<dbReference type="Gene3D" id="3.30.420.40">
    <property type="match status" value="2"/>
</dbReference>
<comment type="caution">
    <text evidence="1">The sequence shown here is derived from an EMBL/GenBank/DDBJ whole genome shotgun (WGS) entry which is preliminary data.</text>
</comment>
<organism evidence="1 2">
    <name type="scientific">Thiovibrio frasassiensis</name>
    <dbReference type="NCBI Taxonomy" id="2984131"/>
    <lineage>
        <taxon>Bacteria</taxon>
        <taxon>Pseudomonadati</taxon>
        <taxon>Thermodesulfobacteriota</taxon>
        <taxon>Desulfobulbia</taxon>
        <taxon>Desulfobulbales</taxon>
        <taxon>Thiovibrionaceae</taxon>
        <taxon>Thiovibrio</taxon>
    </lineage>
</organism>
<keyword evidence="2" id="KW-1185">Reference proteome</keyword>
<dbReference type="Proteomes" id="UP001154240">
    <property type="component" value="Unassembled WGS sequence"/>
</dbReference>
<reference evidence="1" key="2">
    <citation type="submission" date="2022-10" db="EMBL/GenBank/DDBJ databases">
        <authorList>
            <person name="Aronson H.S."/>
        </authorList>
    </citation>
    <scope>NUCLEOTIDE SEQUENCE</scope>
    <source>
        <strain evidence="1">RS19-109</strain>
    </source>
</reference>
<protein>
    <submittedName>
        <fullName evidence="1">ATPase</fullName>
    </submittedName>
</protein>
<name>A0A9X4MDR5_9BACT</name>
<reference evidence="1" key="1">
    <citation type="journal article" date="2022" name="bioRxiv">
        <title>Thiovibrio frasassiensisgen. nov., sp. nov., an autotrophic, elemental sulfur disproportionating bacterium isolated from sulfidic karst sediment, and proposal of Thiovibrionaceae fam. nov.</title>
        <authorList>
            <person name="Aronson H."/>
            <person name="Thomas C."/>
            <person name="Bhattacharyya M."/>
            <person name="Eckstein S."/>
            <person name="Jensen S."/>
            <person name="Barco R."/>
            <person name="Macalady J."/>
            <person name="Amend J."/>
        </authorList>
    </citation>
    <scope>NUCLEOTIDE SEQUENCE</scope>
    <source>
        <strain evidence="1">RS19-109</strain>
    </source>
</reference>
<accession>A0A9X4MDR5</accession>
<dbReference type="RefSeq" id="WP_307631683.1">
    <property type="nucleotide sequence ID" value="NZ_JAPHEH010000001.1"/>
</dbReference>
<evidence type="ECO:0000313" key="1">
    <source>
        <dbReference type="EMBL" id="MDG4474702.1"/>
    </source>
</evidence>
<dbReference type="AlphaFoldDB" id="A0A9X4MDR5"/>
<proteinExistence type="predicted"/>
<dbReference type="InterPro" id="IPR043129">
    <property type="entry name" value="ATPase_NBD"/>
</dbReference>
<dbReference type="SUPFAM" id="SSF53067">
    <property type="entry name" value="Actin-like ATPase domain"/>
    <property type="match status" value="1"/>
</dbReference>
<sequence>MILGDFGTSYCKFLDLAAPNGGPTIMATKELPKGLRVDLATGHNGKRFADRYINELIALARGGETLIRDEEYVLLDCGSRDIKFIKYQNGKLADMGWNAECGASMGFTIELLERYYDLDYAHLQVPEQTFSVTCGVLGMSDIFDAVISGVPVAEAVARFVKGIAINAYRFAGSPAKLYLSGGLCDNPLFMGSFPCQVTPLGRFVLLRGLEASAATPSSDSEPR</sequence>
<gene>
    <name evidence="1" type="ORF">OLX77_00830</name>
</gene>
<evidence type="ECO:0000313" key="2">
    <source>
        <dbReference type="Proteomes" id="UP001154240"/>
    </source>
</evidence>
<dbReference type="EMBL" id="JAPHEH010000001">
    <property type="protein sequence ID" value="MDG4474702.1"/>
    <property type="molecule type" value="Genomic_DNA"/>
</dbReference>